<dbReference type="GO" id="GO:0004315">
    <property type="term" value="F:3-oxoacyl-[acyl-carrier-protein] synthase activity"/>
    <property type="evidence" value="ECO:0007669"/>
    <property type="project" value="InterPro"/>
</dbReference>
<protein>
    <recommendedName>
        <fullName evidence="3 13">Beta-ketoacyl-[acyl-carrier-protein] synthase III</fullName>
        <shortName evidence="13">Beta-ketoacyl-ACP synthase III</shortName>
        <shortName evidence="13">KAS III</shortName>
        <ecNumber evidence="3 13">2.3.1.180</ecNumber>
    </recommendedName>
    <alternativeName>
        <fullName evidence="13">3-oxoacyl-[acyl-carrier-protein] synthase 3</fullName>
    </alternativeName>
    <alternativeName>
        <fullName evidence="13">3-oxoacyl-[acyl-carrier-protein] synthase III</fullName>
    </alternativeName>
</protein>
<evidence type="ECO:0000256" key="13">
    <source>
        <dbReference type="HAMAP-Rule" id="MF_01815"/>
    </source>
</evidence>
<feature type="region of interest" description="ACP-binding" evidence="13">
    <location>
        <begin position="250"/>
        <end position="254"/>
    </location>
</feature>
<dbReference type="Proteomes" id="UP000568664">
    <property type="component" value="Unassembled WGS sequence"/>
</dbReference>
<proteinExistence type="inferred from homology"/>
<dbReference type="Pfam" id="PF08545">
    <property type="entry name" value="ACP_syn_III"/>
    <property type="match status" value="1"/>
</dbReference>
<evidence type="ECO:0000256" key="10">
    <source>
        <dbReference type="ARBA" id="ARBA00023268"/>
    </source>
</evidence>
<keyword evidence="11 13" id="KW-0012">Acyltransferase</keyword>
<keyword evidence="7 13" id="KW-0276">Fatty acid metabolism</keyword>
<comment type="caution">
    <text evidence="16">The sequence shown here is derived from an EMBL/GenBank/DDBJ whole genome shotgun (WGS) entry which is preliminary data.</text>
</comment>
<evidence type="ECO:0000313" key="17">
    <source>
        <dbReference type="Proteomes" id="UP000568664"/>
    </source>
</evidence>
<evidence type="ECO:0000256" key="5">
    <source>
        <dbReference type="ARBA" id="ARBA00022516"/>
    </source>
</evidence>
<comment type="subunit">
    <text evidence="13">Homodimer.</text>
</comment>
<comment type="similarity">
    <text evidence="2 13">Belongs to the thiolase-like superfamily. FabH family.</text>
</comment>
<dbReference type="Pfam" id="PF08541">
    <property type="entry name" value="ACP_syn_III_C"/>
    <property type="match status" value="1"/>
</dbReference>
<keyword evidence="10 13" id="KW-0511">Multifunctional enzyme</keyword>
<dbReference type="PANTHER" id="PTHR43091">
    <property type="entry name" value="3-OXOACYL-[ACYL-CARRIER-PROTEIN] SYNTHASE"/>
    <property type="match status" value="1"/>
</dbReference>
<dbReference type="RefSeq" id="WP_169073848.1">
    <property type="nucleotide sequence ID" value="NZ_JABBXH010000001.1"/>
</dbReference>
<comment type="catalytic activity">
    <reaction evidence="12">
        <text>malonyl-[ACP] + acetyl-CoA + H(+) = 3-oxobutanoyl-[ACP] + CO2 + CoA</text>
        <dbReference type="Rhea" id="RHEA:12080"/>
        <dbReference type="Rhea" id="RHEA-COMP:9623"/>
        <dbReference type="Rhea" id="RHEA-COMP:9625"/>
        <dbReference type="ChEBI" id="CHEBI:15378"/>
        <dbReference type="ChEBI" id="CHEBI:16526"/>
        <dbReference type="ChEBI" id="CHEBI:57287"/>
        <dbReference type="ChEBI" id="CHEBI:57288"/>
        <dbReference type="ChEBI" id="CHEBI:78449"/>
        <dbReference type="ChEBI" id="CHEBI:78450"/>
        <dbReference type="EC" id="2.3.1.180"/>
    </reaction>
    <physiologicalReaction direction="left-to-right" evidence="12">
        <dbReference type="Rhea" id="RHEA:12081"/>
    </physiologicalReaction>
</comment>
<feature type="active site" evidence="13">
    <location>
        <position position="249"/>
    </location>
</feature>
<feature type="active site" evidence="13">
    <location>
        <position position="279"/>
    </location>
</feature>
<keyword evidence="5 13" id="KW-0444">Lipid biosynthesis</keyword>
<evidence type="ECO:0000256" key="11">
    <source>
        <dbReference type="ARBA" id="ARBA00023315"/>
    </source>
</evidence>
<dbReference type="Gene3D" id="3.40.47.10">
    <property type="match status" value="1"/>
</dbReference>
<keyword evidence="4 13" id="KW-0963">Cytoplasm</keyword>
<keyword evidence="8 13" id="KW-0443">Lipid metabolism</keyword>
<evidence type="ECO:0000256" key="3">
    <source>
        <dbReference type="ARBA" id="ARBA00012333"/>
    </source>
</evidence>
<dbReference type="GO" id="GO:0033818">
    <property type="term" value="F:beta-ketoacyl-acyl-carrier-protein synthase III activity"/>
    <property type="evidence" value="ECO:0007669"/>
    <property type="project" value="UniProtKB-UniRule"/>
</dbReference>
<evidence type="ECO:0000256" key="9">
    <source>
        <dbReference type="ARBA" id="ARBA00023160"/>
    </source>
</evidence>
<dbReference type="InterPro" id="IPR004655">
    <property type="entry name" value="FabH"/>
</dbReference>
<dbReference type="SUPFAM" id="SSF53901">
    <property type="entry name" value="Thiolase-like"/>
    <property type="match status" value="1"/>
</dbReference>
<name>A0A7Y0LAJ6_9GAMM</name>
<comment type="function">
    <text evidence="13">Catalyzes the condensation reaction of fatty acid synthesis by the addition to an acyl acceptor of two carbons from malonyl-ACP. Catalyzes the first condensation reaction which initiates fatty acid synthesis and may therefore play a role in governing the total rate of fatty acid production. Possesses both acetoacetyl-ACP synthase and acetyl transacylase activities. Its substrate specificity determines the biosynthesis of branched-chain and/or straight-chain of fatty acids.</text>
</comment>
<comment type="domain">
    <text evidence="13">The last Arg residue of the ACP-binding site is essential for the weak association between ACP/AcpP and FabH.</text>
</comment>
<dbReference type="CDD" id="cd00830">
    <property type="entry name" value="KAS_III"/>
    <property type="match status" value="1"/>
</dbReference>
<dbReference type="AlphaFoldDB" id="A0A7Y0LAJ6"/>
<evidence type="ECO:0000259" key="15">
    <source>
        <dbReference type="Pfam" id="PF08545"/>
    </source>
</evidence>
<comment type="subcellular location">
    <subcellularLocation>
        <location evidence="13">Cytoplasm</location>
    </subcellularLocation>
</comment>
<evidence type="ECO:0000256" key="12">
    <source>
        <dbReference type="ARBA" id="ARBA00051096"/>
    </source>
</evidence>
<dbReference type="InterPro" id="IPR013747">
    <property type="entry name" value="ACP_syn_III_C"/>
</dbReference>
<evidence type="ECO:0000259" key="14">
    <source>
        <dbReference type="Pfam" id="PF08541"/>
    </source>
</evidence>
<organism evidence="16 17">
    <name type="scientific">Thalassotalea algicola</name>
    <dbReference type="NCBI Taxonomy" id="2716224"/>
    <lineage>
        <taxon>Bacteria</taxon>
        <taxon>Pseudomonadati</taxon>
        <taxon>Pseudomonadota</taxon>
        <taxon>Gammaproteobacteria</taxon>
        <taxon>Alteromonadales</taxon>
        <taxon>Colwelliaceae</taxon>
        <taxon>Thalassotalea</taxon>
    </lineage>
</organism>
<dbReference type="GO" id="GO:0006633">
    <property type="term" value="P:fatty acid biosynthetic process"/>
    <property type="evidence" value="ECO:0007669"/>
    <property type="project" value="UniProtKB-UniRule"/>
</dbReference>
<dbReference type="EMBL" id="JABBXH010000001">
    <property type="protein sequence ID" value="NMP30552.1"/>
    <property type="molecule type" value="Genomic_DNA"/>
</dbReference>
<dbReference type="GO" id="GO:0005737">
    <property type="term" value="C:cytoplasm"/>
    <property type="evidence" value="ECO:0007669"/>
    <property type="project" value="UniProtKB-SubCell"/>
</dbReference>
<comment type="pathway">
    <text evidence="1 13">Lipid metabolism; fatty acid biosynthesis.</text>
</comment>
<dbReference type="NCBIfam" id="TIGR00747">
    <property type="entry name" value="fabH"/>
    <property type="match status" value="1"/>
</dbReference>
<dbReference type="InterPro" id="IPR013751">
    <property type="entry name" value="ACP_syn_III_N"/>
</dbReference>
<sequence length="361" mass="38718">MKYAEITGWGKCLPPAELTNDELATFVETSDEWITSRTGIKSRRISHVNTAELAAMAAKRAMAAAGVSAEDVDLIAVATSCPDTLIPNTASKVQQILGADNAAAFDINSACTGFLYALQNATAQVRIGAIKRAIVIGAERMSWFLNWSRRETCVLFGDGAGAVLIEATDQPLGLIEAKLGCDSKARDILEVRGFGTDMDRYENPPSALDINFMGQDIFKRAVRAMGQGAQTVVEQANLSIEDVDLLVPHQANLRIIAALQKQFKLSDEQVMVNIDKYGNTSAATVPIALCEAVESGRVKPGANIMTAAFGAGLTWGAGYIKWGERVTPITQSHEELPATDKTAKELLATAIEHCLKTSENS</sequence>
<evidence type="ECO:0000256" key="1">
    <source>
        <dbReference type="ARBA" id="ARBA00005194"/>
    </source>
</evidence>
<evidence type="ECO:0000256" key="2">
    <source>
        <dbReference type="ARBA" id="ARBA00008642"/>
    </source>
</evidence>
<keyword evidence="9 13" id="KW-0275">Fatty acid biosynthesis</keyword>
<dbReference type="EC" id="2.3.1.180" evidence="3 13"/>
<evidence type="ECO:0000256" key="4">
    <source>
        <dbReference type="ARBA" id="ARBA00022490"/>
    </source>
</evidence>
<dbReference type="PANTHER" id="PTHR43091:SF2">
    <property type="entry name" value="BETA-KETOACYL-[ACYL-CARRIER-PROTEIN] SYNTHASE III 2"/>
    <property type="match status" value="1"/>
</dbReference>
<gene>
    <name evidence="13" type="primary">fabH</name>
    <name evidence="16" type="ORF">HII17_03160</name>
</gene>
<dbReference type="UniPathway" id="UPA00094"/>
<evidence type="ECO:0000313" key="16">
    <source>
        <dbReference type="EMBL" id="NMP30552.1"/>
    </source>
</evidence>
<reference evidence="16 17" key="1">
    <citation type="submission" date="2020-04" db="EMBL/GenBank/DDBJ databases">
        <title>Thalassotalea sp. M1531, isolated from the surface of marine red alga.</title>
        <authorList>
            <person name="Pang L."/>
            <person name="Lu D.-C."/>
        </authorList>
    </citation>
    <scope>NUCLEOTIDE SEQUENCE [LARGE SCALE GENOMIC DNA]</scope>
    <source>
        <strain evidence="16 17">M1531</strain>
    </source>
</reference>
<evidence type="ECO:0000256" key="8">
    <source>
        <dbReference type="ARBA" id="ARBA00023098"/>
    </source>
</evidence>
<feature type="active site" evidence="13">
    <location>
        <position position="111"/>
    </location>
</feature>
<dbReference type="NCBIfam" id="NF006829">
    <property type="entry name" value="PRK09352.1"/>
    <property type="match status" value="1"/>
</dbReference>
<feature type="domain" description="Beta-ketoacyl-[acyl-carrier-protein] synthase III C-terminal" evidence="14">
    <location>
        <begin position="234"/>
        <end position="322"/>
    </location>
</feature>
<feature type="domain" description="Beta-ketoacyl-[acyl-carrier-protein] synthase III N-terminal" evidence="15">
    <location>
        <begin position="105"/>
        <end position="182"/>
    </location>
</feature>
<keyword evidence="17" id="KW-1185">Reference proteome</keyword>
<accession>A0A7Y0LAJ6</accession>
<evidence type="ECO:0000256" key="6">
    <source>
        <dbReference type="ARBA" id="ARBA00022679"/>
    </source>
</evidence>
<keyword evidence="6 13" id="KW-0808">Transferase</keyword>
<dbReference type="InterPro" id="IPR016039">
    <property type="entry name" value="Thiolase-like"/>
</dbReference>
<dbReference type="FunFam" id="3.40.47.10:FF:000004">
    <property type="entry name" value="3-oxoacyl-[acyl-carrier-protein] synthase 3"/>
    <property type="match status" value="1"/>
</dbReference>
<evidence type="ECO:0000256" key="7">
    <source>
        <dbReference type="ARBA" id="ARBA00022832"/>
    </source>
</evidence>
<dbReference type="HAMAP" id="MF_01815">
    <property type="entry name" value="FabH"/>
    <property type="match status" value="1"/>
</dbReference>